<evidence type="ECO:0000313" key="2">
    <source>
        <dbReference type="Proteomes" id="UP001153334"/>
    </source>
</evidence>
<dbReference type="EMBL" id="JAPESX010000329">
    <property type="protein sequence ID" value="KAJ8121874.1"/>
    <property type="molecule type" value="Genomic_DNA"/>
</dbReference>
<name>A0ACC2J352_9PEZI</name>
<gene>
    <name evidence="1" type="ORF">ONZ43_g1786</name>
</gene>
<organism evidence="1 2">
    <name type="scientific">Nemania bipapillata</name>
    <dbReference type="NCBI Taxonomy" id="110536"/>
    <lineage>
        <taxon>Eukaryota</taxon>
        <taxon>Fungi</taxon>
        <taxon>Dikarya</taxon>
        <taxon>Ascomycota</taxon>
        <taxon>Pezizomycotina</taxon>
        <taxon>Sordariomycetes</taxon>
        <taxon>Xylariomycetidae</taxon>
        <taxon>Xylariales</taxon>
        <taxon>Xylariaceae</taxon>
        <taxon>Nemania</taxon>
    </lineage>
</organism>
<dbReference type="Proteomes" id="UP001153334">
    <property type="component" value="Unassembled WGS sequence"/>
</dbReference>
<proteinExistence type="predicted"/>
<reference evidence="1" key="1">
    <citation type="submission" date="2022-11" db="EMBL/GenBank/DDBJ databases">
        <title>Genome Sequence of Nemania bipapillata.</title>
        <authorList>
            <person name="Buettner E."/>
        </authorList>
    </citation>
    <scope>NUCLEOTIDE SEQUENCE</scope>
    <source>
        <strain evidence="1">CP14</strain>
    </source>
</reference>
<sequence>MENPEEDILDVIRSLTMGTREEQNTTLCDYFLPNAYFVHPFCCVPSLKSKLIRVPFTKQEWVINSRLLVLFTYQWYKIMSPKISLSIHSTSFDEETKSLCVAIQQTFTLWLVPSWLWQAKVNIVCLLKLVQLNAHGAMQLMLTQNGNKRTPNNTRAATYPPKNLYFIRGQEDRYRFNGLLKFIVPLGVSVLYYMWQFLGTVLCIFAVIFLWPVTSAYEHYLKKTTPNDEKDEYEAIKGSSHVVPLPPGTNNARNTNFLQGVLTTWRDEIDNWKNYAPLESASKLSPDKSRGGSGSGNHNICTSLQSSCELRQDGSSSRSDSSRTIIEAEDKAAQGGRASHKPGANMMAIKPIPVCSVIDTPPSKEILCSPEGFQPEEYDSEL</sequence>
<accession>A0ACC2J352</accession>
<protein>
    <submittedName>
        <fullName evidence="1">Uncharacterized protein</fullName>
    </submittedName>
</protein>
<keyword evidence="2" id="KW-1185">Reference proteome</keyword>
<evidence type="ECO:0000313" key="1">
    <source>
        <dbReference type="EMBL" id="KAJ8121874.1"/>
    </source>
</evidence>
<comment type="caution">
    <text evidence="1">The sequence shown here is derived from an EMBL/GenBank/DDBJ whole genome shotgun (WGS) entry which is preliminary data.</text>
</comment>